<evidence type="ECO:0000256" key="4">
    <source>
        <dbReference type="ARBA" id="ARBA00022475"/>
    </source>
</evidence>
<dbReference type="InterPro" id="IPR035965">
    <property type="entry name" value="PAS-like_dom_sf"/>
</dbReference>
<dbReference type="AlphaFoldDB" id="A0A8J3BAZ6"/>
<keyword evidence="11 16" id="KW-1133">Transmembrane helix</keyword>
<dbReference type="CDD" id="cd06225">
    <property type="entry name" value="HAMP"/>
    <property type="match status" value="1"/>
</dbReference>
<dbReference type="GO" id="GO:0000156">
    <property type="term" value="F:phosphorelay response regulator activity"/>
    <property type="evidence" value="ECO:0007669"/>
    <property type="project" value="TreeGrafter"/>
</dbReference>
<dbReference type="Pfam" id="PF00672">
    <property type="entry name" value="HAMP"/>
    <property type="match status" value="1"/>
</dbReference>
<dbReference type="CDD" id="cd18773">
    <property type="entry name" value="PDC1_HK_sensor"/>
    <property type="match status" value="1"/>
</dbReference>
<evidence type="ECO:0000259" key="18">
    <source>
        <dbReference type="PROSITE" id="PS50112"/>
    </source>
</evidence>
<comment type="caution">
    <text evidence="20">The sequence shown here is derived from an EMBL/GenBank/DDBJ whole genome shotgun (WGS) entry which is preliminary data.</text>
</comment>
<evidence type="ECO:0000256" key="3">
    <source>
        <dbReference type="ARBA" id="ARBA00012438"/>
    </source>
</evidence>
<feature type="region of interest" description="Disordered" evidence="15">
    <location>
        <begin position="599"/>
        <end position="621"/>
    </location>
</feature>
<dbReference type="InterPro" id="IPR003594">
    <property type="entry name" value="HATPase_dom"/>
</dbReference>
<evidence type="ECO:0000256" key="10">
    <source>
        <dbReference type="ARBA" id="ARBA00022840"/>
    </source>
</evidence>
<evidence type="ECO:0000259" key="19">
    <source>
        <dbReference type="PROSITE" id="PS50885"/>
    </source>
</evidence>
<dbReference type="PROSITE" id="PS50885">
    <property type="entry name" value="HAMP"/>
    <property type="match status" value="1"/>
</dbReference>
<evidence type="ECO:0000256" key="9">
    <source>
        <dbReference type="ARBA" id="ARBA00022777"/>
    </source>
</evidence>
<name>A0A8J3BAZ6_9BACI</name>
<dbReference type="InterPro" id="IPR050351">
    <property type="entry name" value="BphY/WalK/GraS-like"/>
</dbReference>
<feature type="transmembrane region" description="Helical" evidence="16">
    <location>
        <begin position="189"/>
        <end position="208"/>
    </location>
</feature>
<protein>
    <recommendedName>
        <fullName evidence="3">histidine kinase</fullName>
        <ecNumber evidence="3">2.7.13.3</ecNumber>
    </recommendedName>
</protein>
<dbReference type="SUPFAM" id="SSF158472">
    <property type="entry name" value="HAMP domain-like"/>
    <property type="match status" value="1"/>
</dbReference>
<keyword evidence="10" id="KW-0067">ATP-binding</keyword>
<dbReference type="InterPro" id="IPR003660">
    <property type="entry name" value="HAMP_dom"/>
</dbReference>
<organism evidence="20 21">
    <name type="scientific">Calditerricola satsumensis</name>
    <dbReference type="NCBI Taxonomy" id="373054"/>
    <lineage>
        <taxon>Bacteria</taxon>
        <taxon>Bacillati</taxon>
        <taxon>Bacillota</taxon>
        <taxon>Bacilli</taxon>
        <taxon>Bacillales</taxon>
        <taxon>Bacillaceae</taxon>
        <taxon>Calditerricola</taxon>
    </lineage>
</organism>
<evidence type="ECO:0000259" key="17">
    <source>
        <dbReference type="PROSITE" id="PS50109"/>
    </source>
</evidence>
<dbReference type="CDD" id="cd00075">
    <property type="entry name" value="HATPase"/>
    <property type="match status" value="1"/>
</dbReference>
<keyword evidence="4" id="KW-1003">Cell membrane</keyword>
<dbReference type="Gene3D" id="1.10.287.130">
    <property type="match status" value="1"/>
</dbReference>
<dbReference type="Pfam" id="PF18698">
    <property type="entry name" value="HisK_sensor"/>
    <property type="match status" value="1"/>
</dbReference>
<evidence type="ECO:0000313" key="20">
    <source>
        <dbReference type="EMBL" id="GGJ94249.1"/>
    </source>
</evidence>
<keyword evidence="21" id="KW-1185">Reference proteome</keyword>
<dbReference type="InterPro" id="IPR003661">
    <property type="entry name" value="HisK_dim/P_dom"/>
</dbReference>
<dbReference type="Pfam" id="PF02518">
    <property type="entry name" value="HATPase_c"/>
    <property type="match status" value="1"/>
</dbReference>
<dbReference type="SMART" id="SM00091">
    <property type="entry name" value="PAS"/>
    <property type="match status" value="1"/>
</dbReference>
<dbReference type="InterPro" id="IPR041328">
    <property type="entry name" value="HisK_sensor"/>
</dbReference>
<dbReference type="SMART" id="SM00387">
    <property type="entry name" value="HATPase_c"/>
    <property type="match status" value="1"/>
</dbReference>
<dbReference type="PRINTS" id="PR00344">
    <property type="entry name" value="BCTRLSENSOR"/>
</dbReference>
<dbReference type="InterPro" id="IPR036097">
    <property type="entry name" value="HisK_dim/P_sf"/>
</dbReference>
<feature type="domain" description="HAMP" evidence="19">
    <location>
        <begin position="210"/>
        <end position="262"/>
    </location>
</feature>
<dbReference type="PANTHER" id="PTHR42878:SF3">
    <property type="entry name" value="HISTIDINE PROTEIN KINASE SAES"/>
    <property type="match status" value="1"/>
</dbReference>
<reference evidence="20" key="1">
    <citation type="journal article" date="2014" name="Int. J. Syst. Evol. Microbiol.">
        <title>Complete genome sequence of Corynebacterium casei LMG S-19264T (=DSM 44701T), isolated from a smear-ripened cheese.</title>
        <authorList>
            <consortium name="US DOE Joint Genome Institute (JGI-PGF)"/>
            <person name="Walter F."/>
            <person name="Albersmeier A."/>
            <person name="Kalinowski J."/>
            <person name="Ruckert C."/>
        </authorList>
    </citation>
    <scope>NUCLEOTIDE SEQUENCE</scope>
    <source>
        <strain evidence="20">JCM 14719</strain>
    </source>
</reference>
<evidence type="ECO:0000313" key="21">
    <source>
        <dbReference type="Proteomes" id="UP000637720"/>
    </source>
</evidence>
<dbReference type="Proteomes" id="UP000637720">
    <property type="component" value="Unassembled WGS sequence"/>
</dbReference>
<dbReference type="PROSITE" id="PS50109">
    <property type="entry name" value="HIS_KIN"/>
    <property type="match status" value="1"/>
</dbReference>
<dbReference type="InterPro" id="IPR000014">
    <property type="entry name" value="PAS"/>
</dbReference>
<evidence type="ECO:0000256" key="12">
    <source>
        <dbReference type="ARBA" id="ARBA00023012"/>
    </source>
</evidence>
<dbReference type="InterPro" id="IPR036890">
    <property type="entry name" value="HATPase_C_sf"/>
</dbReference>
<evidence type="ECO:0000256" key="8">
    <source>
        <dbReference type="ARBA" id="ARBA00022741"/>
    </source>
</evidence>
<keyword evidence="12" id="KW-0902">Two-component regulatory system</keyword>
<comment type="subcellular location">
    <subcellularLocation>
        <location evidence="2">Cell membrane</location>
        <topology evidence="2">Multi-pass membrane protein</topology>
    </subcellularLocation>
</comment>
<dbReference type="Gene3D" id="3.30.450.20">
    <property type="entry name" value="PAS domain"/>
    <property type="match status" value="1"/>
</dbReference>
<evidence type="ECO:0000256" key="14">
    <source>
        <dbReference type="SAM" id="Coils"/>
    </source>
</evidence>
<feature type="coiled-coil region" evidence="14">
    <location>
        <begin position="247"/>
        <end position="274"/>
    </location>
</feature>
<feature type="domain" description="PAS" evidence="18">
    <location>
        <begin position="267"/>
        <end position="302"/>
    </location>
</feature>
<dbReference type="SUPFAM" id="SSF47384">
    <property type="entry name" value="Homodimeric domain of signal transducing histidine kinase"/>
    <property type="match status" value="1"/>
</dbReference>
<evidence type="ECO:0000256" key="11">
    <source>
        <dbReference type="ARBA" id="ARBA00022989"/>
    </source>
</evidence>
<evidence type="ECO:0000256" key="1">
    <source>
        <dbReference type="ARBA" id="ARBA00000085"/>
    </source>
</evidence>
<evidence type="ECO:0000256" key="16">
    <source>
        <dbReference type="SAM" id="Phobius"/>
    </source>
</evidence>
<evidence type="ECO:0000256" key="5">
    <source>
        <dbReference type="ARBA" id="ARBA00022553"/>
    </source>
</evidence>
<dbReference type="InterPro" id="IPR005467">
    <property type="entry name" value="His_kinase_dom"/>
</dbReference>
<dbReference type="SUPFAM" id="SSF55874">
    <property type="entry name" value="ATPase domain of HSP90 chaperone/DNA topoisomerase II/histidine kinase"/>
    <property type="match status" value="1"/>
</dbReference>
<dbReference type="Gene3D" id="6.10.340.10">
    <property type="match status" value="1"/>
</dbReference>
<dbReference type="GO" id="GO:0030295">
    <property type="term" value="F:protein kinase activator activity"/>
    <property type="evidence" value="ECO:0007669"/>
    <property type="project" value="TreeGrafter"/>
</dbReference>
<dbReference type="GO" id="GO:0005886">
    <property type="term" value="C:plasma membrane"/>
    <property type="evidence" value="ECO:0007669"/>
    <property type="project" value="UniProtKB-SubCell"/>
</dbReference>
<dbReference type="FunFam" id="1.10.287.130:FF:000001">
    <property type="entry name" value="Two-component sensor histidine kinase"/>
    <property type="match status" value="1"/>
</dbReference>
<dbReference type="SMART" id="SM00304">
    <property type="entry name" value="HAMP"/>
    <property type="match status" value="1"/>
</dbReference>
<keyword evidence="8" id="KW-0547">Nucleotide-binding</keyword>
<feature type="compositionally biased region" description="Basic and acidic residues" evidence="15">
    <location>
        <begin position="612"/>
        <end position="621"/>
    </location>
</feature>
<dbReference type="GO" id="GO:0005524">
    <property type="term" value="F:ATP binding"/>
    <property type="evidence" value="ECO:0007669"/>
    <property type="project" value="UniProtKB-KW"/>
</dbReference>
<accession>A0A8J3BAZ6</accession>
<sequence>MIWRSVVGKLWATIIGLACVVLVILGVLLLQFLDRYFYEKQSNDLKHLAEQLVALVVESPARQDVIRVARAVVEAHDTRLVVIGLDSGEKPKRVLLDDRPSAASDVPEVPLDALLRHTALQEVLKGKEVVVRGRFPLVGAGGKSGRALFEQEIVAVGEPVPLGSGTYGAFILYRTLEDVETTMTHVRRLLLYAAGICIVLTTFFAFFLSTRITEPLRLMKKAADRMARGAFDSRVPIRTRDEIGDLARTFNRLAQQLDETIHALQREKEQLASILRSMADGVITVDRDGRVVVTNPPAERILRAWQEGDGAALPAPLAALFQRVMRERRELATDLPVQGRIWSVVMAPLYDRDDVRGAVAVLRDMTEERRLDKLRKDFIANVSHELRTPLAMLQGYSEAMVDDIAATPEERKEMARVIYEETRRMGRLVNDLLDLARMEAGSFQFDRQEIDPVAWTDRLLRKFSALAREQGIALKAEAVGEIGPLRVDPDRLEQILTNLLDNAFRYTPPGGTIRVRLRDEGGGVWIEVADTGVGIPEEDLPFIFERFYKADKARTRGQAGTGLGLAIVKSLVEAHGGSITVSSKVGEGTRFTMFFPRTDAGDVAGQAPKTRPSRDTGRGPA</sequence>
<dbReference type="CDD" id="cd00082">
    <property type="entry name" value="HisKA"/>
    <property type="match status" value="1"/>
</dbReference>
<dbReference type="EC" id="2.7.13.3" evidence="3"/>
<evidence type="ECO:0000256" key="15">
    <source>
        <dbReference type="SAM" id="MobiDB-lite"/>
    </source>
</evidence>
<dbReference type="EMBL" id="BMOF01000005">
    <property type="protein sequence ID" value="GGJ94249.1"/>
    <property type="molecule type" value="Genomic_DNA"/>
</dbReference>
<dbReference type="PANTHER" id="PTHR42878">
    <property type="entry name" value="TWO-COMPONENT HISTIDINE KINASE"/>
    <property type="match status" value="1"/>
</dbReference>
<evidence type="ECO:0000256" key="6">
    <source>
        <dbReference type="ARBA" id="ARBA00022679"/>
    </source>
</evidence>
<gene>
    <name evidence="20" type="primary">resE</name>
    <name evidence="20" type="ORF">GCM10007043_05100</name>
</gene>
<keyword evidence="9 20" id="KW-0418">Kinase</keyword>
<dbReference type="Pfam" id="PF08448">
    <property type="entry name" value="PAS_4"/>
    <property type="match status" value="1"/>
</dbReference>
<dbReference type="InterPro" id="IPR013656">
    <property type="entry name" value="PAS_4"/>
</dbReference>
<keyword evidence="6" id="KW-0808">Transferase</keyword>
<dbReference type="Pfam" id="PF00512">
    <property type="entry name" value="HisKA"/>
    <property type="match status" value="1"/>
</dbReference>
<dbReference type="Gene3D" id="3.30.565.10">
    <property type="entry name" value="Histidine kinase-like ATPase, C-terminal domain"/>
    <property type="match status" value="1"/>
</dbReference>
<dbReference type="PROSITE" id="PS50112">
    <property type="entry name" value="PAS"/>
    <property type="match status" value="1"/>
</dbReference>
<reference evidence="20" key="2">
    <citation type="submission" date="2020-09" db="EMBL/GenBank/DDBJ databases">
        <authorList>
            <person name="Sun Q."/>
            <person name="Ohkuma M."/>
        </authorList>
    </citation>
    <scope>NUCLEOTIDE SEQUENCE</scope>
    <source>
        <strain evidence="20">JCM 14719</strain>
    </source>
</reference>
<dbReference type="GO" id="GO:0000155">
    <property type="term" value="F:phosphorelay sensor kinase activity"/>
    <property type="evidence" value="ECO:0007669"/>
    <property type="project" value="InterPro"/>
</dbReference>
<dbReference type="FunFam" id="3.30.565.10:FF:000006">
    <property type="entry name" value="Sensor histidine kinase WalK"/>
    <property type="match status" value="1"/>
</dbReference>
<dbReference type="GO" id="GO:0007234">
    <property type="term" value="P:osmosensory signaling via phosphorelay pathway"/>
    <property type="evidence" value="ECO:0007669"/>
    <property type="project" value="TreeGrafter"/>
</dbReference>
<keyword evidence="13 16" id="KW-0472">Membrane</keyword>
<feature type="transmembrane region" description="Helical" evidence="16">
    <location>
        <begin position="12"/>
        <end position="33"/>
    </location>
</feature>
<keyword evidence="7 16" id="KW-0812">Transmembrane</keyword>
<keyword evidence="14" id="KW-0175">Coiled coil</keyword>
<comment type="catalytic activity">
    <reaction evidence="1">
        <text>ATP + protein L-histidine = ADP + protein N-phospho-L-histidine.</text>
        <dbReference type="EC" id="2.7.13.3"/>
    </reaction>
</comment>
<evidence type="ECO:0000256" key="7">
    <source>
        <dbReference type="ARBA" id="ARBA00022692"/>
    </source>
</evidence>
<dbReference type="SUPFAM" id="SSF55785">
    <property type="entry name" value="PYP-like sensor domain (PAS domain)"/>
    <property type="match status" value="1"/>
</dbReference>
<keyword evidence="5" id="KW-0597">Phosphoprotein</keyword>
<evidence type="ECO:0000256" key="2">
    <source>
        <dbReference type="ARBA" id="ARBA00004651"/>
    </source>
</evidence>
<feature type="domain" description="Histidine kinase" evidence="17">
    <location>
        <begin position="381"/>
        <end position="599"/>
    </location>
</feature>
<proteinExistence type="predicted"/>
<dbReference type="RefSeq" id="WP_373277063.1">
    <property type="nucleotide sequence ID" value="NZ_BMOF01000005.1"/>
</dbReference>
<dbReference type="SMART" id="SM00388">
    <property type="entry name" value="HisKA"/>
    <property type="match status" value="1"/>
</dbReference>
<evidence type="ECO:0000256" key="13">
    <source>
        <dbReference type="ARBA" id="ARBA00023136"/>
    </source>
</evidence>
<dbReference type="InterPro" id="IPR004358">
    <property type="entry name" value="Sig_transdc_His_kin-like_C"/>
</dbReference>